<evidence type="ECO:0000313" key="2">
    <source>
        <dbReference type="EnsemblPlants" id="AES60495"/>
    </source>
</evidence>
<dbReference type="SUPFAM" id="SSF50249">
    <property type="entry name" value="Nucleic acid-binding proteins"/>
    <property type="match status" value="1"/>
</dbReference>
<dbReference type="GO" id="GO:0005662">
    <property type="term" value="C:DNA replication factor A complex"/>
    <property type="evidence" value="ECO:0000318"/>
    <property type="project" value="GO_Central"/>
</dbReference>
<dbReference type="GO" id="GO:0043047">
    <property type="term" value="F:single-stranded telomeric DNA binding"/>
    <property type="evidence" value="ECO:0000318"/>
    <property type="project" value="GO_Central"/>
</dbReference>
<dbReference type="Proteomes" id="UP000002051">
    <property type="component" value="Unassembled WGS sequence"/>
</dbReference>
<dbReference type="Gene3D" id="2.40.50.140">
    <property type="entry name" value="Nucleic acid-binding proteins"/>
    <property type="match status" value="2"/>
</dbReference>
<dbReference type="GO" id="GO:0006260">
    <property type="term" value="P:DNA replication"/>
    <property type="evidence" value="ECO:0000318"/>
    <property type="project" value="GO_Central"/>
</dbReference>
<dbReference type="GO" id="GO:0006289">
    <property type="term" value="P:nucleotide-excision repair"/>
    <property type="evidence" value="ECO:0000318"/>
    <property type="project" value="GO_Central"/>
</dbReference>
<dbReference type="GO" id="GO:0007004">
    <property type="term" value="P:telomere maintenance via telomerase"/>
    <property type="evidence" value="ECO:0000318"/>
    <property type="project" value="GO_Central"/>
</dbReference>
<reference evidence="1 3" key="2">
    <citation type="journal article" date="2014" name="BMC Genomics">
        <title>An improved genome release (version Mt4.0) for the model legume Medicago truncatula.</title>
        <authorList>
            <person name="Tang H."/>
            <person name="Krishnakumar V."/>
            <person name="Bidwell S."/>
            <person name="Rosen B."/>
            <person name="Chan A."/>
            <person name="Zhou S."/>
            <person name="Gentzbittel L."/>
            <person name="Childs K.L."/>
            <person name="Yandell M."/>
            <person name="Gundlach H."/>
            <person name="Mayer K.F."/>
            <person name="Schwartz D.C."/>
            <person name="Town C.D."/>
        </authorList>
    </citation>
    <scope>GENOME REANNOTATION</scope>
    <source>
        <strain evidence="2 3">cv. Jemalong A17</strain>
    </source>
</reference>
<dbReference type="GO" id="GO:0000724">
    <property type="term" value="P:double-strand break repair via homologous recombination"/>
    <property type="evidence" value="ECO:0000318"/>
    <property type="project" value="GO_Central"/>
</dbReference>
<gene>
    <name evidence="1" type="ordered locus">MTR_1g050500</name>
</gene>
<sequence length="543" mass="60136">MFAFFHVLCDTARLKAAYNDHRMVIHPQTVVRKTYDFLVHGNGLTPLSSHILARPSLGVGHLIDVIGLLTAISYHNVEDVVRVEICVKICRGRFDCVLYGAYVGLFQEMVNNSSPGLPVVVLQFAKINRETGAFYLESFKDVTRLLLNPHIGEALQFRNDILRSDPCCPLVRWRVVRSLITSDTSQFRRMYPVKKVYELVQSVEDGLFVVYAEVVECIESHTWWYPMCVCQRILPMRNGAYYCRHCDMSVFKVMLRVKILVVDDTDAAVLEFFDDLLHGISSKNYNALGPNVVATAIGMELLQGKKLLFIVRKTLGFNATSGDAFEVVQITDDQGLINAYRLNCPACSDVSKFHPTFTAITTSPSGKVYDSRGGYCVTADGTLTWKDSLKKVRILGASGSLGDSIANAIDVDAEDCSRDGHVFEHSGSKRSLPTPCRCSKGKNSATMVKFENVDSFVSKCPSFVCVSAISGVVSVGVAPDHGCVAGHDDFLTLSLGSKVEGSSDFPFIRSEFWRNCDAKKDYLTLSCGSKDEASPSDLKKRRL</sequence>
<dbReference type="InterPro" id="IPR012340">
    <property type="entry name" value="NA-bd_OB-fold"/>
</dbReference>
<dbReference type="EnsemblPlants" id="AES60495">
    <property type="protein sequence ID" value="AES60495"/>
    <property type="gene ID" value="MTR_1g050500"/>
</dbReference>
<reference evidence="2" key="3">
    <citation type="submission" date="2015-04" db="UniProtKB">
        <authorList>
            <consortium name="EnsemblPlants"/>
        </authorList>
    </citation>
    <scope>IDENTIFICATION</scope>
    <source>
        <strain evidence="2">cv. Jemalong A17</strain>
    </source>
</reference>
<dbReference type="PaxDb" id="3880-AES60495"/>
<dbReference type="GO" id="GO:0003684">
    <property type="term" value="F:damaged DNA binding"/>
    <property type="evidence" value="ECO:0000318"/>
    <property type="project" value="GO_Central"/>
</dbReference>
<organism evidence="1 3">
    <name type="scientific">Medicago truncatula</name>
    <name type="common">Barrel medic</name>
    <name type="synonym">Medicago tribuloides</name>
    <dbReference type="NCBI Taxonomy" id="3880"/>
    <lineage>
        <taxon>Eukaryota</taxon>
        <taxon>Viridiplantae</taxon>
        <taxon>Streptophyta</taxon>
        <taxon>Embryophyta</taxon>
        <taxon>Tracheophyta</taxon>
        <taxon>Spermatophyta</taxon>
        <taxon>Magnoliopsida</taxon>
        <taxon>eudicotyledons</taxon>
        <taxon>Gunneridae</taxon>
        <taxon>Pentapetalae</taxon>
        <taxon>rosids</taxon>
        <taxon>fabids</taxon>
        <taxon>Fabales</taxon>
        <taxon>Fabaceae</taxon>
        <taxon>Papilionoideae</taxon>
        <taxon>50 kb inversion clade</taxon>
        <taxon>NPAAA clade</taxon>
        <taxon>Hologalegina</taxon>
        <taxon>IRL clade</taxon>
        <taxon>Trifolieae</taxon>
        <taxon>Medicago</taxon>
    </lineage>
</organism>
<reference evidence="1 3" key="1">
    <citation type="journal article" date="2011" name="Nature">
        <title>The Medicago genome provides insight into the evolution of rhizobial symbioses.</title>
        <authorList>
            <person name="Young N.D."/>
            <person name="Debelle F."/>
            <person name="Oldroyd G.E."/>
            <person name="Geurts R."/>
            <person name="Cannon S.B."/>
            <person name="Udvardi M.K."/>
            <person name="Benedito V.A."/>
            <person name="Mayer K.F."/>
            <person name="Gouzy J."/>
            <person name="Schoof H."/>
            <person name="Van de Peer Y."/>
            <person name="Proost S."/>
            <person name="Cook D.R."/>
            <person name="Meyers B.C."/>
            <person name="Spannagl M."/>
            <person name="Cheung F."/>
            <person name="De Mita S."/>
            <person name="Krishnakumar V."/>
            <person name="Gundlach H."/>
            <person name="Zhou S."/>
            <person name="Mudge J."/>
            <person name="Bharti A.K."/>
            <person name="Murray J.D."/>
            <person name="Naoumkina M.A."/>
            <person name="Rosen B."/>
            <person name="Silverstein K.A."/>
            <person name="Tang H."/>
            <person name="Rombauts S."/>
            <person name="Zhao P.X."/>
            <person name="Zhou P."/>
            <person name="Barbe V."/>
            <person name="Bardou P."/>
            <person name="Bechner M."/>
            <person name="Bellec A."/>
            <person name="Berger A."/>
            <person name="Berges H."/>
            <person name="Bidwell S."/>
            <person name="Bisseling T."/>
            <person name="Choisne N."/>
            <person name="Couloux A."/>
            <person name="Denny R."/>
            <person name="Deshpande S."/>
            <person name="Dai X."/>
            <person name="Doyle J.J."/>
            <person name="Dudez A.M."/>
            <person name="Farmer A.D."/>
            <person name="Fouteau S."/>
            <person name="Franken C."/>
            <person name="Gibelin C."/>
            <person name="Gish J."/>
            <person name="Goldstein S."/>
            <person name="Gonzalez A.J."/>
            <person name="Green P.J."/>
            <person name="Hallab A."/>
            <person name="Hartog M."/>
            <person name="Hua A."/>
            <person name="Humphray S.J."/>
            <person name="Jeong D.H."/>
            <person name="Jing Y."/>
            <person name="Jocker A."/>
            <person name="Kenton S.M."/>
            <person name="Kim D.J."/>
            <person name="Klee K."/>
            <person name="Lai H."/>
            <person name="Lang C."/>
            <person name="Lin S."/>
            <person name="Macmil S.L."/>
            <person name="Magdelenat G."/>
            <person name="Matthews L."/>
            <person name="McCorrison J."/>
            <person name="Monaghan E.L."/>
            <person name="Mun J.H."/>
            <person name="Najar F.Z."/>
            <person name="Nicholson C."/>
            <person name="Noirot C."/>
            <person name="O'Bleness M."/>
            <person name="Paule C.R."/>
            <person name="Poulain J."/>
            <person name="Prion F."/>
            <person name="Qin B."/>
            <person name="Qu C."/>
            <person name="Retzel E.F."/>
            <person name="Riddle C."/>
            <person name="Sallet E."/>
            <person name="Samain S."/>
            <person name="Samson N."/>
            <person name="Sanders I."/>
            <person name="Saurat O."/>
            <person name="Scarpelli C."/>
            <person name="Schiex T."/>
            <person name="Segurens B."/>
            <person name="Severin A.J."/>
            <person name="Sherrier D.J."/>
            <person name="Shi R."/>
            <person name="Sims S."/>
            <person name="Singer S.R."/>
            <person name="Sinharoy S."/>
            <person name="Sterck L."/>
            <person name="Viollet A."/>
            <person name="Wang B.B."/>
            <person name="Wang K."/>
            <person name="Wang M."/>
            <person name="Wang X."/>
            <person name="Warfsmann J."/>
            <person name="Weissenbach J."/>
            <person name="White D.D."/>
            <person name="White J.D."/>
            <person name="Wiley G.B."/>
            <person name="Wincker P."/>
            <person name="Xing Y."/>
            <person name="Yang L."/>
            <person name="Yao Z."/>
            <person name="Ying F."/>
            <person name="Zhai J."/>
            <person name="Zhou L."/>
            <person name="Zuber A."/>
            <person name="Denarie J."/>
            <person name="Dixon R.A."/>
            <person name="May G.D."/>
            <person name="Schwartz D.C."/>
            <person name="Rogers J."/>
            <person name="Quetier F."/>
            <person name="Town C.D."/>
            <person name="Roe B.A."/>
        </authorList>
    </citation>
    <scope>NUCLEOTIDE SEQUENCE [LARGE SCALE GENOMIC DNA]</scope>
    <source>
        <strain evidence="1">A17</strain>
        <strain evidence="2 3">cv. Jemalong A17</strain>
    </source>
</reference>
<dbReference type="EMBL" id="CM001217">
    <property type="protein sequence ID" value="AES60495.2"/>
    <property type="molecule type" value="Genomic_DNA"/>
</dbReference>
<accession>A0A0C3UN08</accession>
<accession>G7I7C5</accession>
<dbReference type="HOGENOM" id="CLU_037372_0_0_1"/>
<evidence type="ECO:0000313" key="3">
    <source>
        <dbReference type="Proteomes" id="UP000002051"/>
    </source>
</evidence>
<name>G7I7C5_MEDTR</name>
<proteinExistence type="predicted"/>
<protein>
    <submittedName>
        <fullName evidence="1">Replication factor-A carboxy-terminal domain protein</fullName>
    </submittedName>
</protein>
<dbReference type="eggNOG" id="KOG0987">
    <property type="taxonomic scope" value="Eukaryota"/>
</dbReference>
<keyword evidence="3" id="KW-1185">Reference proteome</keyword>
<dbReference type="GO" id="GO:0051321">
    <property type="term" value="P:meiotic cell cycle"/>
    <property type="evidence" value="ECO:0000318"/>
    <property type="project" value="GO_Central"/>
</dbReference>
<dbReference type="AlphaFoldDB" id="G7I7C5"/>
<evidence type="ECO:0000313" key="1">
    <source>
        <dbReference type="EMBL" id="AES60495.2"/>
    </source>
</evidence>